<name>A0ABV8CEV1_9GAMM</name>
<keyword evidence="2" id="KW-1185">Reference proteome</keyword>
<proteinExistence type="predicted"/>
<accession>A0ABV8CEV1</accession>
<sequence length="78" mass="8881">MEVTEGSHSTQYRYKIIAQKFVLPNGKCLLAIRDQQDNIIMHISPGLAFRNNEMLSDMSPQDIKLVGYIYASEHVNTP</sequence>
<reference evidence="2" key="1">
    <citation type="journal article" date="2019" name="Int. J. Syst. Evol. Microbiol.">
        <title>The Global Catalogue of Microorganisms (GCM) 10K type strain sequencing project: providing services to taxonomists for standard genome sequencing and annotation.</title>
        <authorList>
            <consortium name="The Broad Institute Genomics Platform"/>
            <consortium name="The Broad Institute Genome Sequencing Center for Infectious Disease"/>
            <person name="Wu L."/>
            <person name="Ma J."/>
        </authorList>
    </citation>
    <scope>NUCLEOTIDE SEQUENCE [LARGE SCALE GENOMIC DNA]</scope>
    <source>
        <strain evidence="2">CCUG 59858</strain>
    </source>
</reference>
<dbReference type="EMBL" id="JBHSAB010000014">
    <property type="protein sequence ID" value="MFC3908833.1"/>
    <property type="molecule type" value="Genomic_DNA"/>
</dbReference>
<evidence type="ECO:0000313" key="1">
    <source>
        <dbReference type="EMBL" id="MFC3908833.1"/>
    </source>
</evidence>
<dbReference type="RefSeq" id="WP_382342492.1">
    <property type="nucleotide sequence ID" value="NZ_JBHSAB010000014.1"/>
</dbReference>
<evidence type="ECO:0000313" key="2">
    <source>
        <dbReference type="Proteomes" id="UP001595758"/>
    </source>
</evidence>
<comment type="caution">
    <text evidence="1">The sequence shown here is derived from an EMBL/GenBank/DDBJ whole genome shotgun (WGS) entry which is preliminary data.</text>
</comment>
<organism evidence="1 2">
    <name type="scientific">Legionella dresdenensis</name>
    <dbReference type="NCBI Taxonomy" id="450200"/>
    <lineage>
        <taxon>Bacteria</taxon>
        <taxon>Pseudomonadati</taxon>
        <taxon>Pseudomonadota</taxon>
        <taxon>Gammaproteobacteria</taxon>
        <taxon>Legionellales</taxon>
        <taxon>Legionellaceae</taxon>
        <taxon>Legionella</taxon>
    </lineage>
</organism>
<gene>
    <name evidence="1" type="ORF">ACFORL_07055</name>
</gene>
<dbReference type="Proteomes" id="UP001595758">
    <property type="component" value="Unassembled WGS sequence"/>
</dbReference>
<protein>
    <submittedName>
        <fullName evidence="1">Uncharacterized protein</fullName>
    </submittedName>
</protein>